<dbReference type="SUPFAM" id="SSF52540">
    <property type="entry name" value="P-loop containing nucleoside triphosphate hydrolases"/>
    <property type="match status" value="1"/>
</dbReference>
<dbReference type="SUPFAM" id="SSF48403">
    <property type="entry name" value="Ankyrin repeat"/>
    <property type="match status" value="1"/>
</dbReference>
<dbReference type="InterPro" id="IPR036770">
    <property type="entry name" value="Ankyrin_rpt-contain_sf"/>
</dbReference>
<accession>A0A0D0B4B3</accession>
<evidence type="ECO:0000313" key="6">
    <source>
        <dbReference type="Proteomes" id="UP000054485"/>
    </source>
</evidence>
<dbReference type="Pfam" id="PF22939">
    <property type="entry name" value="WHD_GPIID"/>
    <property type="match status" value="1"/>
</dbReference>
<dbReference type="InterPro" id="IPR002110">
    <property type="entry name" value="Ankyrin_rpt"/>
</dbReference>
<proteinExistence type="predicted"/>
<dbReference type="Pfam" id="PF12796">
    <property type="entry name" value="Ank_2"/>
    <property type="match status" value="1"/>
</dbReference>
<dbReference type="EMBL" id="KN835272">
    <property type="protein sequence ID" value="KIK41327.1"/>
    <property type="molecule type" value="Genomic_DNA"/>
</dbReference>
<dbReference type="InParanoid" id="A0A0D0B4B3"/>
<name>A0A0D0B4B3_9AGAM</name>
<dbReference type="InterPro" id="IPR027417">
    <property type="entry name" value="P-loop_NTPase"/>
</dbReference>
<keyword evidence="1" id="KW-0677">Repeat</keyword>
<dbReference type="InterPro" id="IPR056884">
    <property type="entry name" value="NPHP3-like_N"/>
</dbReference>
<sequence>MDPITSGLTVIQVVQTIATASALLLGYVTSVQDADSSHQSLLHELRSIGGVLTTFMGIKDNASLPPALHDAFSRLMANNGPLAKLQAEMENLLPTDQGSRKMGMRDKLKWPFKEKKAAVIVDKLKGYCGEITNILAIDTWMTLREVKDGVQGLKEDSVAQKVRKKTEERRKFLQWMNPVSCDDKHATSHGQRNPGTGRWIFHANEYKTWNTSDCAFLWLNGQAGHGKTILASSVIDEIQGSGDAEPQTLAFFYCNFRDDRTTSAAAVLRSLAVQFLQQSKVDWITKIREPGLQEEGDVVALRNLWQQQRDAKSYPTDLELLRKLLVEASMLVHQPVLVIDALDECKDYPDLVGHLANLVEHAQLRLFVTGRSEPDIQDAFNDLPTMSLKDSAEQMKEDILVHITEQLKTQKKLSRLSDALKKTILEKLLEKAEGMFRWVQCQLDAIMMCKRPDSIRKALDDLPAGLYETYDRIIHSIEERGQDDGLIAQRCLLLLAGAFTPLTLDQLNEAMMIEVGLPSLNEDLGVTDTMDIVAACGSLVTYKKRTGIVALSHYSVKEYLISRPNNIFKSISDMHARICELLITYVLCDFVDEICAKNKHPALRDFSLRRHHVDVNIDHPFLSYAIRGWRHLGLISDEDPYIMVALSRLHSEICRHTKKHRVLVEDPSVYRPRWLSAGVTSPSLLFILLEHGKPWMVESAIKQHPHLLDMDIAPGWGSPFIFAITRNPDCLSILLKPGIDLNELSSFMPELYHYYDDGPAAPISLAATTGCEVAVDFLLSQAEVDLPNDILHKAVMACPPSHESIRKFRQRGADANFIVNGSTPLHCCLSFYELPYDDIELFFVVKALVEPFCNLSLQDRTARTALHIALDEYLEDIVTYLLEKNAGLSATATLLPNMWSWAANKTWFPKVQAAALAADQHYTRIKGKVIHTTAESKTVEFSVAVTAVHDDSEPICAVIVSATRNGKMLGYGRTSADLSYCNQSLEKDTQDSPKDHSLGFKCSFDWKSGQRVSSRLLDYHQNDNVTRILQRFTEDHDSTGASHRLFLQVFKNKVDLNFDIVFDDVGFILDIYKGPLS</sequence>
<dbReference type="Proteomes" id="UP000054485">
    <property type="component" value="Unassembled WGS sequence"/>
</dbReference>
<evidence type="ECO:0000313" key="5">
    <source>
        <dbReference type="EMBL" id="KIK41327.1"/>
    </source>
</evidence>
<reference evidence="5 6" key="1">
    <citation type="submission" date="2014-04" db="EMBL/GenBank/DDBJ databases">
        <authorList>
            <consortium name="DOE Joint Genome Institute"/>
            <person name="Kuo A."/>
            <person name="Ruytinx J."/>
            <person name="Rineau F."/>
            <person name="Colpaert J."/>
            <person name="Kohler A."/>
            <person name="Nagy L.G."/>
            <person name="Floudas D."/>
            <person name="Copeland A."/>
            <person name="Barry K.W."/>
            <person name="Cichocki N."/>
            <person name="Veneault-Fourrey C."/>
            <person name="LaButti K."/>
            <person name="Lindquist E.A."/>
            <person name="Lipzen A."/>
            <person name="Lundell T."/>
            <person name="Morin E."/>
            <person name="Murat C."/>
            <person name="Sun H."/>
            <person name="Tunlid A."/>
            <person name="Henrissat B."/>
            <person name="Grigoriev I.V."/>
            <person name="Hibbett D.S."/>
            <person name="Martin F."/>
            <person name="Nordberg H.P."/>
            <person name="Cantor M.N."/>
            <person name="Hua S.X."/>
        </authorList>
    </citation>
    <scope>NUCLEOTIDE SEQUENCE [LARGE SCALE GENOMIC DNA]</scope>
    <source>
        <strain evidence="5 6">UH-Slu-Lm8-n1</strain>
    </source>
</reference>
<feature type="domain" description="GPI inositol-deacylase winged helix" evidence="3">
    <location>
        <begin position="487"/>
        <end position="562"/>
    </location>
</feature>
<keyword evidence="6" id="KW-1185">Reference proteome</keyword>
<evidence type="ECO:0000256" key="1">
    <source>
        <dbReference type="ARBA" id="ARBA00022737"/>
    </source>
</evidence>
<dbReference type="STRING" id="930992.A0A0D0B4B3"/>
<dbReference type="OrthoDB" id="3036502at2759"/>
<evidence type="ECO:0008006" key="7">
    <source>
        <dbReference type="Google" id="ProtNLM"/>
    </source>
</evidence>
<evidence type="ECO:0000259" key="3">
    <source>
        <dbReference type="Pfam" id="PF22939"/>
    </source>
</evidence>
<dbReference type="Pfam" id="PF24883">
    <property type="entry name" value="NPHP3_N"/>
    <property type="match status" value="1"/>
</dbReference>
<evidence type="ECO:0000259" key="4">
    <source>
        <dbReference type="Pfam" id="PF24883"/>
    </source>
</evidence>
<dbReference type="Gene3D" id="1.25.40.20">
    <property type="entry name" value="Ankyrin repeat-containing domain"/>
    <property type="match status" value="1"/>
</dbReference>
<dbReference type="InterPro" id="IPR054471">
    <property type="entry name" value="GPIID_WHD"/>
</dbReference>
<dbReference type="AlphaFoldDB" id="A0A0D0B4B3"/>
<feature type="domain" description="Nephrocystin 3-like N-terminal" evidence="4">
    <location>
        <begin position="195"/>
        <end position="371"/>
    </location>
</feature>
<dbReference type="PANTHER" id="PTHR10039:SF16">
    <property type="entry name" value="GPI INOSITOL-DEACYLASE"/>
    <property type="match status" value="1"/>
</dbReference>
<dbReference type="HOGENOM" id="CLU_283588_0_0_1"/>
<protein>
    <recommendedName>
        <fullName evidence="7">NACHT domain-containing protein</fullName>
    </recommendedName>
</protein>
<reference evidence="6" key="2">
    <citation type="submission" date="2015-01" db="EMBL/GenBank/DDBJ databases">
        <title>Evolutionary Origins and Diversification of the Mycorrhizal Mutualists.</title>
        <authorList>
            <consortium name="DOE Joint Genome Institute"/>
            <consortium name="Mycorrhizal Genomics Consortium"/>
            <person name="Kohler A."/>
            <person name="Kuo A."/>
            <person name="Nagy L.G."/>
            <person name="Floudas D."/>
            <person name="Copeland A."/>
            <person name="Barry K.W."/>
            <person name="Cichocki N."/>
            <person name="Veneault-Fourrey C."/>
            <person name="LaButti K."/>
            <person name="Lindquist E.A."/>
            <person name="Lipzen A."/>
            <person name="Lundell T."/>
            <person name="Morin E."/>
            <person name="Murat C."/>
            <person name="Riley R."/>
            <person name="Ohm R."/>
            <person name="Sun H."/>
            <person name="Tunlid A."/>
            <person name="Henrissat B."/>
            <person name="Grigoriev I.V."/>
            <person name="Hibbett D.S."/>
            <person name="Martin F."/>
        </authorList>
    </citation>
    <scope>NUCLEOTIDE SEQUENCE [LARGE SCALE GENOMIC DNA]</scope>
    <source>
        <strain evidence="6">UH-Slu-Lm8-n1</strain>
    </source>
</reference>
<organism evidence="5 6">
    <name type="scientific">Suillus luteus UH-Slu-Lm8-n1</name>
    <dbReference type="NCBI Taxonomy" id="930992"/>
    <lineage>
        <taxon>Eukaryota</taxon>
        <taxon>Fungi</taxon>
        <taxon>Dikarya</taxon>
        <taxon>Basidiomycota</taxon>
        <taxon>Agaricomycotina</taxon>
        <taxon>Agaricomycetes</taxon>
        <taxon>Agaricomycetidae</taxon>
        <taxon>Boletales</taxon>
        <taxon>Suillineae</taxon>
        <taxon>Suillaceae</taxon>
        <taxon>Suillus</taxon>
    </lineage>
</organism>
<feature type="repeat" description="ANK" evidence="2">
    <location>
        <begin position="861"/>
        <end position="893"/>
    </location>
</feature>
<keyword evidence="2" id="KW-0040">ANK repeat</keyword>
<dbReference type="Gene3D" id="3.40.50.300">
    <property type="entry name" value="P-loop containing nucleotide triphosphate hydrolases"/>
    <property type="match status" value="1"/>
</dbReference>
<evidence type="ECO:0000256" key="2">
    <source>
        <dbReference type="PROSITE-ProRule" id="PRU00023"/>
    </source>
</evidence>
<dbReference type="PANTHER" id="PTHR10039">
    <property type="entry name" value="AMELOGENIN"/>
    <property type="match status" value="1"/>
</dbReference>
<gene>
    <name evidence="5" type="ORF">CY34DRAFT_806208</name>
</gene>
<dbReference type="PROSITE" id="PS50088">
    <property type="entry name" value="ANK_REPEAT"/>
    <property type="match status" value="1"/>
</dbReference>